<evidence type="ECO:0000256" key="1">
    <source>
        <dbReference type="SAM" id="MobiDB-lite"/>
    </source>
</evidence>
<accession>A0ABN9PC18</accession>
<dbReference type="EMBL" id="CAUYUJ010000137">
    <property type="protein sequence ID" value="CAK0788914.1"/>
    <property type="molecule type" value="Genomic_DNA"/>
</dbReference>
<dbReference type="Proteomes" id="UP001189429">
    <property type="component" value="Unassembled WGS sequence"/>
</dbReference>
<feature type="chain" id="PRO_5046925739" evidence="2">
    <location>
        <begin position="23"/>
        <end position="167"/>
    </location>
</feature>
<sequence length="167" mass="17785">MGSEVSRSVAVLPMLLLRFVLQQRRQEGTRSQSGRRRRSSEGGGDHPGEPDAGSCPKFRPALLPQATCPGVGPEVEIRRREGSNVCPPQPPACCEAARRAEAAAKMVSDAIESHPFLRLMQFGSAKAAAKQAALPALLAFAPSPTVLPLSQVRARRGHRRGVAGGFL</sequence>
<protein>
    <submittedName>
        <fullName evidence="3">Uncharacterized protein</fullName>
    </submittedName>
</protein>
<proteinExistence type="predicted"/>
<organism evidence="3 4">
    <name type="scientific">Prorocentrum cordatum</name>
    <dbReference type="NCBI Taxonomy" id="2364126"/>
    <lineage>
        <taxon>Eukaryota</taxon>
        <taxon>Sar</taxon>
        <taxon>Alveolata</taxon>
        <taxon>Dinophyceae</taxon>
        <taxon>Prorocentrales</taxon>
        <taxon>Prorocentraceae</taxon>
        <taxon>Prorocentrum</taxon>
    </lineage>
</organism>
<feature type="signal peptide" evidence="2">
    <location>
        <begin position="1"/>
        <end position="22"/>
    </location>
</feature>
<reference evidence="3" key="1">
    <citation type="submission" date="2023-10" db="EMBL/GenBank/DDBJ databases">
        <authorList>
            <person name="Chen Y."/>
            <person name="Shah S."/>
            <person name="Dougan E. K."/>
            <person name="Thang M."/>
            <person name="Chan C."/>
        </authorList>
    </citation>
    <scope>NUCLEOTIDE SEQUENCE [LARGE SCALE GENOMIC DNA]</scope>
</reference>
<comment type="caution">
    <text evidence="3">The sequence shown here is derived from an EMBL/GenBank/DDBJ whole genome shotgun (WGS) entry which is preliminary data.</text>
</comment>
<gene>
    <name evidence="3" type="ORF">PCOR1329_LOCUS629</name>
</gene>
<evidence type="ECO:0000313" key="3">
    <source>
        <dbReference type="EMBL" id="CAK0788914.1"/>
    </source>
</evidence>
<name>A0ABN9PC18_9DINO</name>
<keyword evidence="4" id="KW-1185">Reference proteome</keyword>
<feature type="compositionally biased region" description="Basic and acidic residues" evidence="1">
    <location>
        <begin position="39"/>
        <end position="49"/>
    </location>
</feature>
<feature type="region of interest" description="Disordered" evidence="1">
    <location>
        <begin position="23"/>
        <end position="57"/>
    </location>
</feature>
<evidence type="ECO:0000313" key="4">
    <source>
        <dbReference type="Proteomes" id="UP001189429"/>
    </source>
</evidence>
<keyword evidence="2" id="KW-0732">Signal</keyword>
<evidence type="ECO:0000256" key="2">
    <source>
        <dbReference type="SAM" id="SignalP"/>
    </source>
</evidence>